<keyword evidence="1" id="KW-1133">Transmembrane helix</keyword>
<reference evidence="2 3" key="1">
    <citation type="journal article" date="2016" name="Int. J. Syst. Evol. Microbiol.">
        <title>Arsenicitalea aurantiaca gen. nov., sp. nov., a new member of the family Hyphomicrobiaceae, isolated from high-arsenic sediment.</title>
        <authorList>
            <person name="Mu Y."/>
            <person name="Zhou L."/>
            <person name="Zeng X.C."/>
            <person name="Liu L."/>
            <person name="Pan Y."/>
            <person name="Chen X."/>
            <person name="Wang J."/>
            <person name="Li S."/>
            <person name="Li W.J."/>
            <person name="Wang Y."/>
        </authorList>
    </citation>
    <scope>NUCLEOTIDE SEQUENCE [LARGE SCALE GENOMIC DNA]</scope>
    <source>
        <strain evidence="2 3">42-50</strain>
    </source>
</reference>
<keyword evidence="3" id="KW-1185">Reference proteome</keyword>
<evidence type="ECO:0000313" key="3">
    <source>
        <dbReference type="Proteomes" id="UP000281547"/>
    </source>
</evidence>
<evidence type="ECO:0000313" key="2">
    <source>
        <dbReference type="EMBL" id="RUT28614.1"/>
    </source>
</evidence>
<evidence type="ECO:0000256" key="1">
    <source>
        <dbReference type="SAM" id="Phobius"/>
    </source>
</evidence>
<keyword evidence="1" id="KW-0472">Membrane</keyword>
<feature type="transmembrane region" description="Helical" evidence="1">
    <location>
        <begin position="88"/>
        <end position="106"/>
    </location>
</feature>
<gene>
    <name evidence="2" type="ORF">EMQ25_16735</name>
</gene>
<dbReference type="OrthoDB" id="8371646at2"/>
<dbReference type="Proteomes" id="UP000281547">
    <property type="component" value="Unassembled WGS sequence"/>
</dbReference>
<feature type="transmembrane region" description="Helical" evidence="1">
    <location>
        <begin position="49"/>
        <end position="76"/>
    </location>
</feature>
<dbReference type="EMBL" id="RZNJ01000007">
    <property type="protein sequence ID" value="RUT28614.1"/>
    <property type="molecule type" value="Genomic_DNA"/>
</dbReference>
<accession>A0A433X3H5</accession>
<protein>
    <submittedName>
        <fullName evidence="2">Phage holin family protein</fullName>
    </submittedName>
</protein>
<dbReference type="AlphaFoldDB" id="A0A433X3H5"/>
<dbReference type="InterPro" id="IPR009937">
    <property type="entry name" value="Phage_holin_3_6"/>
</dbReference>
<keyword evidence="1" id="KW-0812">Transmembrane</keyword>
<organism evidence="2 3">
    <name type="scientific">Arsenicitalea aurantiaca</name>
    <dbReference type="NCBI Taxonomy" id="1783274"/>
    <lineage>
        <taxon>Bacteria</taxon>
        <taxon>Pseudomonadati</taxon>
        <taxon>Pseudomonadota</taxon>
        <taxon>Alphaproteobacteria</taxon>
        <taxon>Hyphomicrobiales</taxon>
        <taxon>Devosiaceae</taxon>
        <taxon>Arsenicitalea</taxon>
    </lineage>
</organism>
<dbReference type="Pfam" id="PF07332">
    <property type="entry name" value="Phage_holin_3_6"/>
    <property type="match status" value="1"/>
</dbReference>
<comment type="caution">
    <text evidence="2">The sequence shown here is derived from an EMBL/GenBank/DDBJ whole genome shotgun (WGS) entry which is preliminary data.</text>
</comment>
<name>A0A433X3H5_9HYPH</name>
<sequence>MAQVNEPRGLADLISGLAADISGLFRKEIQLAKAEASEKVGQVIGGVELLLAGAVLALGALGVLLAAIVSALAAVFVANGMGQTGANGIAAAIIGILVAIVAWVLVSRGLSALKASNLNLERTTNALAQDADIVKERL</sequence>
<dbReference type="RefSeq" id="WP_127189749.1">
    <property type="nucleotide sequence ID" value="NZ_RZNJ01000007.1"/>
</dbReference>
<proteinExistence type="predicted"/>